<organism evidence="1 2">
    <name type="scientific">Rosa chinensis</name>
    <name type="common">China rose</name>
    <dbReference type="NCBI Taxonomy" id="74649"/>
    <lineage>
        <taxon>Eukaryota</taxon>
        <taxon>Viridiplantae</taxon>
        <taxon>Streptophyta</taxon>
        <taxon>Embryophyta</taxon>
        <taxon>Tracheophyta</taxon>
        <taxon>Spermatophyta</taxon>
        <taxon>Magnoliopsida</taxon>
        <taxon>eudicotyledons</taxon>
        <taxon>Gunneridae</taxon>
        <taxon>Pentapetalae</taxon>
        <taxon>rosids</taxon>
        <taxon>fabids</taxon>
        <taxon>Rosales</taxon>
        <taxon>Rosaceae</taxon>
        <taxon>Rosoideae</taxon>
        <taxon>Rosoideae incertae sedis</taxon>
        <taxon>Rosa</taxon>
    </lineage>
</organism>
<dbReference type="AlphaFoldDB" id="A0A2P6R1H7"/>
<sequence length="64" mass="7233">MGATVRNASAYMEQLKMGEERERVARAIIGKMSIEQISELMSFYRIMTQICSDSLEKKTTDPAS</sequence>
<dbReference type="PANTHER" id="PTHR43235">
    <property type="entry name" value="GLUTAMINE AMIDOTRANSFERASE PB2B2.05-RELATED"/>
    <property type="match status" value="1"/>
</dbReference>
<proteinExistence type="predicted"/>
<dbReference type="InterPro" id="IPR044668">
    <property type="entry name" value="PuuD-like"/>
</dbReference>
<dbReference type="GO" id="GO:0016811">
    <property type="term" value="F:hydrolase activity, acting on carbon-nitrogen (but not peptide) bonds, in linear amides"/>
    <property type="evidence" value="ECO:0007669"/>
    <property type="project" value="InterPro"/>
</dbReference>
<reference evidence="1 2" key="1">
    <citation type="journal article" date="2018" name="Nat. Genet.">
        <title>The Rosa genome provides new insights in the design of modern roses.</title>
        <authorList>
            <person name="Bendahmane M."/>
        </authorList>
    </citation>
    <scope>NUCLEOTIDE SEQUENCE [LARGE SCALE GENOMIC DNA]</scope>
    <source>
        <strain evidence="2">cv. Old Blush</strain>
    </source>
</reference>
<dbReference type="OMA" id="RIMTQIC"/>
<name>A0A2P6R1H7_ROSCH</name>
<gene>
    <name evidence="1" type="ORF">RchiOBHm_Chr4g0434461</name>
</gene>
<dbReference type="Gramene" id="PRQ40291">
    <property type="protein sequence ID" value="PRQ40291"/>
    <property type="gene ID" value="RchiOBHm_Chr4g0434461"/>
</dbReference>
<dbReference type="EMBL" id="PDCK01000042">
    <property type="protein sequence ID" value="PRQ40291.1"/>
    <property type="molecule type" value="Genomic_DNA"/>
</dbReference>
<accession>A0A2P6R1H7</accession>
<comment type="caution">
    <text evidence="1">The sequence shown here is derived from an EMBL/GenBank/DDBJ whole genome shotgun (WGS) entry which is preliminary data.</text>
</comment>
<dbReference type="STRING" id="74649.A0A2P6R1H7"/>
<dbReference type="PANTHER" id="PTHR43235:SF10">
    <property type="entry name" value="GLUTAMINE AMIDOTRANSFERASE PB2B2.05"/>
    <property type="match status" value="1"/>
</dbReference>
<dbReference type="GO" id="GO:0005829">
    <property type="term" value="C:cytosol"/>
    <property type="evidence" value="ECO:0007669"/>
    <property type="project" value="TreeGrafter"/>
</dbReference>
<protein>
    <submittedName>
        <fullName evidence="1">Uncharacterized protein</fullName>
    </submittedName>
</protein>
<keyword evidence="2" id="KW-1185">Reference proteome</keyword>
<evidence type="ECO:0000313" key="2">
    <source>
        <dbReference type="Proteomes" id="UP000238479"/>
    </source>
</evidence>
<evidence type="ECO:0000313" key="1">
    <source>
        <dbReference type="EMBL" id="PRQ40291.1"/>
    </source>
</evidence>
<dbReference type="Proteomes" id="UP000238479">
    <property type="component" value="Chromosome 4"/>
</dbReference>